<keyword evidence="3 4" id="KW-0862">Zinc</keyword>
<protein>
    <recommendedName>
        <fullName evidence="5">C3H1-type domain-containing protein</fullName>
    </recommendedName>
</protein>
<evidence type="ECO:0000313" key="7">
    <source>
        <dbReference type="Proteomes" id="UP000799764"/>
    </source>
</evidence>
<feature type="zinc finger region" description="C3H1-type" evidence="4">
    <location>
        <begin position="159"/>
        <end position="186"/>
    </location>
</feature>
<name>A0A9P4PNE7_9PLEO</name>
<dbReference type="InterPro" id="IPR036855">
    <property type="entry name" value="Znf_CCCH_sf"/>
</dbReference>
<feature type="domain" description="C3H1-type" evidence="5">
    <location>
        <begin position="159"/>
        <end position="186"/>
    </location>
</feature>
<dbReference type="SMART" id="SM00356">
    <property type="entry name" value="ZnF_C3H1"/>
    <property type="match status" value="2"/>
</dbReference>
<organism evidence="6 7">
    <name type="scientific">Karstenula rhodostoma CBS 690.94</name>
    <dbReference type="NCBI Taxonomy" id="1392251"/>
    <lineage>
        <taxon>Eukaryota</taxon>
        <taxon>Fungi</taxon>
        <taxon>Dikarya</taxon>
        <taxon>Ascomycota</taxon>
        <taxon>Pezizomycotina</taxon>
        <taxon>Dothideomycetes</taxon>
        <taxon>Pleosporomycetidae</taxon>
        <taxon>Pleosporales</taxon>
        <taxon>Massarineae</taxon>
        <taxon>Didymosphaeriaceae</taxon>
        <taxon>Karstenula</taxon>
    </lineage>
</organism>
<reference evidence="6" key="1">
    <citation type="journal article" date="2020" name="Stud. Mycol.">
        <title>101 Dothideomycetes genomes: a test case for predicting lifestyles and emergence of pathogens.</title>
        <authorList>
            <person name="Haridas S."/>
            <person name="Albert R."/>
            <person name="Binder M."/>
            <person name="Bloem J."/>
            <person name="Labutti K."/>
            <person name="Salamov A."/>
            <person name="Andreopoulos B."/>
            <person name="Baker S."/>
            <person name="Barry K."/>
            <person name="Bills G."/>
            <person name="Bluhm B."/>
            <person name="Cannon C."/>
            <person name="Castanera R."/>
            <person name="Culley D."/>
            <person name="Daum C."/>
            <person name="Ezra D."/>
            <person name="Gonzalez J."/>
            <person name="Henrissat B."/>
            <person name="Kuo A."/>
            <person name="Liang C."/>
            <person name="Lipzen A."/>
            <person name="Lutzoni F."/>
            <person name="Magnuson J."/>
            <person name="Mondo S."/>
            <person name="Nolan M."/>
            <person name="Ohm R."/>
            <person name="Pangilinan J."/>
            <person name="Park H.-J."/>
            <person name="Ramirez L."/>
            <person name="Alfaro M."/>
            <person name="Sun H."/>
            <person name="Tritt A."/>
            <person name="Yoshinaga Y."/>
            <person name="Zwiers L.-H."/>
            <person name="Turgeon B."/>
            <person name="Goodwin S."/>
            <person name="Spatafora J."/>
            <person name="Crous P."/>
            <person name="Grigoriev I."/>
        </authorList>
    </citation>
    <scope>NUCLEOTIDE SEQUENCE</scope>
    <source>
        <strain evidence="6">CBS 690.94</strain>
    </source>
</reference>
<dbReference type="Proteomes" id="UP000799764">
    <property type="component" value="Unassembled WGS sequence"/>
</dbReference>
<dbReference type="Gene3D" id="4.10.1000.10">
    <property type="entry name" value="Zinc finger, CCCH-type"/>
    <property type="match status" value="1"/>
</dbReference>
<dbReference type="EMBL" id="MU001497">
    <property type="protein sequence ID" value="KAF2447162.1"/>
    <property type="molecule type" value="Genomic_DNA"/>
</dbReference>
<dbReference type="AlphaFoldDB" id="A0A9P4PNE7"/>
<evidence type="ECO:0000256" key="3">
    <source>
        <dbReference type="ARBA" id="ARBA00022833"/>
    </source>
</evidence>
<dbReference type="SUPFAM" id="SSF90229">
    <property type="entry name" value="CCCH zinc finger"/>
    <property type="match status" value="1"/>
</dbReference>
<dbReference type="OrthoDB" id="250836at2759"/>
<evidence type="ECO:0000256" key="2">
    <source>
        <dbReference type="ARBA" id="ARBA00022771"/>
    </source>
</evidence>
<gene>
    <name evidence="6" type="ORF">P171DRAFT_246776</name>
</gene>
<evidence type="ECO:0000256" key="1">
    <source>
        <dbReference type="ARBA" id="ARBA00022723"/>
    </source>
</evidence>
<keyword evidence="2 4" id="KW-0863">Zinc-finger</keyword>
<evidence type="ECO:0000256" key="4">
    <source>
        <dbReference type="PROSITE-ProRule" id="PRU00723"/>
    </source>
</evidence>
<evidence type="ECO:0000313" key="6">
    <source>
        <dbReference type="EMBL" id="KAF2447162.1"/>
    </source>
</evidence>
<accession>A0A9P4PNE7</accession>
<dbReference type="GO" id="GO:0008270">
    <property type="term" value="F:zinc ion binding"/>
    <property type="evidence" value="ECO:0007669"/>
    <property type="project" value="UniProtKB-KW"/>
</dbReference>
<dbReference type="PROSITE" id="PS50103">
    <property type="entry name" value="ZF_C3H1"/>
    <property type="match status" value="1"/>
</dbReference>
<proteinExistence type="predicted"/>
<comment type="caution">
    <text evidence="6">The sequence shown here is derived from an EMBL/GenBank/DDBJ whole genome shotgun (WGS) entry which is preliminary data.</text>
</comment>
<dbReference type="InterPro" id="IPR000571">
    <property type="entry name" value="Znf_CCCH"/>
</dbReference>
<dbReference type="Pfam" id="PF00642">
    <property type="entry name" value="zf-CCCH"/>
    <property type="match status" value="1"/>
</dbReference>
<keyword evidence="1 4" id="KW-0479">Metal-binding</keyword>
<evidence type="ECO:0000259" key="5">
    <source>
        <dbReference type="PROSITE" id="PS50103"/>
    </source>
</evidence>
<sequence length="220" mass="24649">MPSAADRRAKTGKKMKEQAKLALARKDSMMADASQGVIAPIVEIPHVFVDPNNNNAPDASQGAITTPVEALIGEIGKKTFKSIAAVFEYWADQPMEEDSIYNAADPNSSYHAEWLRHQRAFRKKDMKEYAPTSVPYNLQVAKENGIDVSSHLEEPASKNSRARDCLYWSLGTCRNGDDCRFFHDPTKAPKSGVVQSNVCWRWKKSMCFKTAADCPYDHFE</sequence>
<keyword evidence="7" id="KW-1185">Reference proteome</keyword>